<sequence>MTLNKKKPAWSKLLAKHNICMAGGTGSEAKKKKLVKPASSLRKGKFRRHPCLKFILEKTYPSIFYTHNCCGLENSCDGLGWKMFSYHIPLTLVGLYYKHICVLTRTTFSSRLSRSRVGYPLGSDFYCYCPLLASSRSLNHQKSRNPPGLLCRVVVAAVHCLLAHSHAHSIIKRLQSLIGDHSQQMVQWNSGVSGWLKLSSQLFLGRLTPPELPSSTATTITSETYLFTHSMSFQTPSNCVTLWTLQKVDWANRNEMHWGPGGGTPSFLHNKYMDDRQMFCCTHSSDKQPRQHCRRRLMSSPTVTKRAGRCAPEGAFCHGPLAASCMSLESLMCLACVTRDGRSPQSALYRVSITTVHSHPHPPSTSFIVSIYLQPPDRLISHLGSVLPARPAFPESVHSTHYKDPAPPWPEDTLNAPSIHHLPDSSLFSVQLQKTSPITLADHLLTAAFGDKFHLLPVKPAFLQPHW</sequence>
<dbReference type="EMBL" id="LAVV01006892">
    <property type="protein sequence ID" value="KNZ57886.1"/>
    <property type="molecule type" value="Genomic_DNA"/>
</dbReference>
<evidence type="ECO:0000313" key="2">
    <source>
        <dbReference type="Proteomes" id="UP000037035"/>
    </source>
</evidence>
<dbReference type="AlphaFoldDB" id="A0A0L6VAT3"/>
<gene>
    <name evidence="1" type="ORF">VP01_2049g1</name>
</gene>
<dbReference type="Proteomes" id="UP000037035">
    <property type="component" value="Unassembled WGS sequence"/>
</dbReference>
<protein>
    <submittedName>
        <fullName evidence="1">Uncharacterized protein</fullName>
    </submittedName>
</protein>
<reference evidence="1 2" key="1">
    <citation type="submission" date="2015-08" db="EMBL/GenBank/DDBJ databases">
        <title>Next Generation Sequencing and Analysis of the Genome of Puccinia sorghi L Schw, the Causal Agent of Maize Common Rust.</title>
        <authorList>
            <person name="Rochi L."/>
            <person name="Burguener G."/>
            <person name="Darino M."/>
            <person name="Turjanski A."/>
            <person name="Kreff E."/>
            <person name="Dieguez M.J."/>
            <person name="Sacco F."/>
        </authorList>
    </citation>
    <scope>NUCLEOTIDE SEQUENCE [LARGE SCALE GENOMIC DNA]</scope>
    <source>
        <strain evidence="1 2">RO10H11247</strain>
    </source>
</reference>
<name>A0A0L6VAT3_9BASI</name>
<dbReference type="VEuPathDB" id="FungiDB:VP01_2049g1"/>
<proteinExistence type="predicted"/>
<evidence type="ECO:0000313" key="1">
    <source>
        <dbReference type="EMBL" id="KNZ57886.1"/>
    </source>
</evidence>
<accession>A0A0L6VAT3</accession>
<organism evidence="1 2">
    <name type="scientific">Puccinia sorghi</name>
    <dbReference type="NCBI Taxonomy" id="27349"/>
    <lineage>
        <taxon>Eukaryota</taxon>
        <taxon>Fungi</taxon>
        <taxon>Dikarya</taxon>
        <taxon>Basidiomycota</taxon>
        <taxon>Pucciniomycotina</taxon>
        <taxon>Pucciniomycetes</taxon>
        <taxon>Pucciniales</taxon>
        <taxon>Pucciniaceae</taxon>
        <taxon>Puccinia</taxon>
    </lineage>
</organism>
<keyword evidence="2" id="KW-1185">Reference proteome</keyword>
<comment type="caution">
    <text evidence="1">The sequence shown here is derived from an EMBL/GenBank/DDBJ whole genome shotgun (WGS) entry which is preliminary data.</text>
</comment>